<dbReference type="NCBIfam" id="TIGR01730">
    <property type="entry name" value="RND_mfp"/>
    <property type="match status" value="1"/>
</dbReference>
<dbReference type="Gene3D" id="1.10.287.470">
    <property type="entry name" value="Helix hairpin bin"/>
    <property type="match status" value="1"/>
</dbReference>
<feature type="domain" description="Multidrug resistance protein MdtA-like alpha-helical hairpin" evidence="3">
    <location>
        <begin position="104"/>
        <end position="173"/>
    </location>
</feature>
<dbReference type="EMBL" id="RAHG01000001">
    <property type="protein sequence ID" value="RJT16423.1"/>
    <property type="molecule type" value="Genomic_DNA"/>
</dbReference>
<evidence type="ECO:0000259" key="6">
    <source>
        <dbReference type="Pfam" id="PF25967"/>
    </source>
</evidence>
<dbReference type="InterPro" id="IPR058627">
    <property type="entry name" value="MdtA-like_C"/>
</dbReference>
<comment type="similarity">
    <text evidence="2">Belongs to the membrane fusion protein (MFP) (TC 8.A.1) family.</text>
</comment>
<evidence type="ECO:0000259" key="5">
    <source>
        <dbReference type="Pfam" id="PF25944"/>
    </source>
</evidence>
<comment type="subcellular location">
    <subcellularLocation>
        <location evidence="1">Cell inner membrane</location>
        <topology evidence="1">Lipid-anchor</topology>
    </subcellularLocation>
</comment>
<dbReference type="Gene3D" id="2.40.50.100">
    <property type="match status" value="1"/>
</dbReference>
<sequence length="386" mass="41129">MIPAFRRPATGTRFNAIAAILAFVLLYSDDVIAQPVPAVGTVTIATQTDGVSRTYLGRLEAVQSVNVVSRTEGFIARRAFEEGQFVNAGDLLYEIEPALHKSAVAQAKAQLDSANATARHAQTHLNRIQRLGDARTVSQSDVDAALAARDTARAAVAQAQAALKTQELQLSYTRITAPISGRIGVSHFHTGSLVNPASGTLTEIVQLDPVRVVISVNERDFLSASQNTGSLEEAMSEKNMALSLRLSDGSPYMTVPAFESLGNRIDAQTGTVAVRLTVANPQHRLLPGGTVNVLAQPRSDAHLPVVPANALQQNESGHFVLLVNAQQQVEARAVRLGGQTSQGYFVLEGLKGGDLVVTEGLQWIQPGMKVTTRDAQGVSTAQTTKR</sequence>
<evidence type="ECO:0000313" key="7">
    <source>
        <dbReference type="EMBL" id="RJT16423.1"/>
    </source>
</evidence>
<evidence type="ECO:0000259" key="4">
    <source>
        <dbReference type="Pfam" id="PF25917"/>
    </source>
</evidence>
<organism evidence="7 8">
    <name type="scientific">Rahnella inusitata</name>
    <dbReference type="NCBI Taxonomy" id="58169"/>
    <lineage>
        <taxon>Bacteria</taxon>
        <taxon>Pseudomonadati</taxon>
        <taxon>Pseudomonadota</taxon>
        <taxon>Gammaproteobacteria</taxon>
        <taxon>Enterobacterales</taxon>
        <taxon>Yersiniaceae</taxon>
        <taxon>Rahnella</taxon>
    </lineage>
</organism>
<dbReference type="Pfam" id="PF25917">
    <property type="entry name" value="BSH_RND"/>
    <property type="match status" value="1"/>
</dbReference>
<evidence type="ECO:0000256" key="2">
    <source>
        <dbReference type="ARBA" id="ARBA00009477"/>
    </source>
</evidence>
<dbReference type="Pfam" id="PF25876">
    <property type="entry name" value="HH_MFP_RND"/>
    <property type="match status" value="1"/>
</dbReference>
<keyword evidence="8" id="KW-1185">Reference proteome</keyword>
<comment type="caution">
    <text evidence="7">The sequence shown here is derived from an EMBL/GenBank/DDBJ whole genome shotgun (WGS) entry which is preliminary data.</text>
</comment>
<gene>
    <name evidence="7" type="ORF">D5396_02110</name>
</gene>
<dbReference type="InterPro" id="IPR006143">
    <property type="entry name" value="RND_pump_MFP"/>
</dbReference>
<dbReference type="InterPro" id="IPR058626">
    <property type="entry name" value="MdtA-like_b-barrel"/>
</dbReference>
<reference evidence="7 8" key="1">
    <citation type="submission" date="2018-09" db="EMBL/GenBank/DDBJ databases">
        <authorList>
            <person name="Le Fleche-Mateos A."/>
        </authorList>
    </citation>
    <scope>NUCLEOTIDE SEQUENCE [LARGE SCALE GENOMIC DNA]</scope>
    <source>
        <strain evidence="7 8">DSM 30078</strain>
    </source>
</reference>
<dbReference type="Proteomes" id="UP000284119">
    <property type="component" value="Unassembled WGS sequence"/>
</dbReference>
<feature type="domain" description="Multidrug resistance protein MdtA-like barrel-sandwich hybrid" evidence="4">
    <location>
        <begin position="64"/>
        <end position="198"/>
    </location>
</feature>
<dbReference type="Gene3D" id="2.40.420.20">
    <property type="match status" value="1"/>
</dbReference>
<dbReference type="RefSeq" id="WP_112167412.1">
    <property type="nucleotide sequence ID" value="NZ_JBFUVH010000001.1"/>
</dbReference>
<evidence type="ECO:0000259" key="3">
    <source>
        <dbReference type="Pfam" id="PF25876"/>
    </source>
</evidence>
<accession>A0ABX9P9N9</accession>
<dbReference type="Pfam" id="PF25967">
    <property type="entry name" value="RND-MFP_C"/>
    <property type="match status" value="1"/>
</dbReference>
<dbReference type="Gene3D" id="2.40.30.170">
    <property type="match status" value="1"/>
</dbReference>
<dbReference type="PANTHER" id="PTHR30158">
    <property type="entry name" value="ACRA/E-RELATED COMPONENT OF DRUG EFFLUX TRANSPORTER"/>
    <property type="match status" value="1"/>
</dbReference>
<proteinExistence type="inferred from homology"/>
<name>A0ABX9P9N9_9GAMM</name>
<evidence type="ECO:0000256" key="1">
    <source>
        <dbReference type="ARBA" id="ARBA00004519"/>
    </source>
</evidence>
<feature type="domain" description="Multidrug resistance protein MdtA-like C-terminal permuted SH3" evidence="6">
    <location>
        <begin position="305"/>
        <end position="362"/>
    </location>
</feature>
<protein>
    <submittedName>
        <fullName evidence="7">Efflux RND transporter periplasmic adaptor subunit</fullName>
    </submittedName>
</protein>
<dbReference type="InterPro" id="IPR058625">
    <property type="entry name" value="MdtA-like_BSH"/>
</dbReference>
<dbReference type="Pfam" id="PF25944">
    <property type="entry name" value="Beta-barrel_RND"/>
    <property type="match status" value="1"/>
</dbReference>
<dbReference type="PANTHER" id="PTHR30158:SF3">
    <property type="entry name" value="MULTIDRUG EFFLUX PUMP SUBUNIT ACRA-RELATED"/>
    <property type="match status" value="1"/>
</dbReference>
<dbReference type="SUPFAM" id="SSF111369">
    <property type="entry name" value="HlyD-like secretion proteins"/>
    <property type="match status" value="1"/>
</dbReference>
<evidence type="ECO:0000313" key="8">
    <source>
        <dbReference type="Proteomes" id="UP000284119"/>
    </source>
</evidence>
<feature type="domain" description="Multidrug resistance protein MdtA-like beta-barrel" evidence="5">
    <location>
        <begin position="209"/>
        <end position="294"/>
    </location>
</feature>
<dbReference type="InterPro" id="IPR058624">
    <property type="entry name" value="MdtA-like_HH"/>
</dbReference>